<dbReference type="InterPro" id="IPR036388">
    <property type="entry name" value="WH-like_DNA-bd_sf"/>
</dbReference>
<reference evidence="8 9" key="1">
    <citation type="journal article" date="2012" name="J. Bacteriol.">
        <title>Genome Sequence of "Candidatus Nitrosoarchaeum limnia" BG20, a Low-Salinity Ammonia-Oxidizing Archaeon from the San Francisco Bay Estuary.</title>
        <authorList>
            <person name="Mosier A.C."/>
            <person name="Allen E.E."/>
            <person name="Kim M."/>
            <person name="Ferriera S."/>
            <person name="Francis C.A."/>
        </authorList>
    </citation>
    <scope>NUCLEOTIDE SEQUENCE [LARGE SCALE GENOMIC DNA]</scope>
    <source>
        <strain evidence="8 9">BG20</strain>
    </source>
</reference>
<dbReference type="InterPro" id="IPR053953">
    <property type="entry name" value="NirdL-like_HTH"/>
</dbReference>
<dbReference type="PANTHER" id="PTHR43413">
    <property type="entry name" value="TRANSCRIPTIONAL REGULATOR, ASNC FAMILY"/>
    <property type="match status" value="1"/>
</dbReference>
<dbReference type="PROSITE" id="PS00519">
    <property type="entry name" value="HTH_ASNC_1"/>
    <property type="match status" value="1"/>
</dbReference>
<dbReference type="SMART" id="SM00344">
    <property type="entry name" value="HTH_ASNC"/>
    <property type="match status" value="1"/>
</dbReference>
<evidence type="ECO:0000256" key="1">
    <source>
        <dbReference type="ARBA" id="ARBA00023239"/>
    </source>
</evidence>
<proteinExistence type="inferred from homology"/>
<dbReference type="Gene3D" id="1.10.10.10">
    <property type="entry name" value="Winged helix-like DNA-binding domain superfamily/Winged helix DNA-binding domain"/>
    <property type="match status" value="1"/>
</dbReference>
<dbReference type="AlphaFoldDB" id="S2E4A7"/>
<gene>
    <name evidence="8" type="ORF">BG20_I2190</name>
</gene>
<evidence type="ECO:0000313" key="9">
    <source>
        <dbReference type="Proteomes" id="UP000014065"/>
    </source>
</evidence>
<evidence type="ECO:0000259" key="6">
    <source>
        <dbReference type="Pfam" id="PF17805"/>
    </source>
</evidence>
<accession>S2E4A7</accession>
<dbReference type="InterPro" id="IPR019888">
    <property type="entry name" value="Tscrpt_reg_AsnC-like"/>
</dbReference>
<evidence type="ECO:0000313" key="8">
    <source>
        <dbReference type="EMBL" id="EPA04366.1"/>
    </source>
</evidence>
<sequence length="350" mass="40733">MKDIVIEILAQSMDELDKEILNEIQWTFPLTPKPFDDIATKFATTPEIIKSRLLNLKKIGVLRQLSAIFDTRRLGYKSSLVAMEIEPSQLEHVANQINRHPGVSHNYERDHQFNLWFTLAVPPGSDLKTEVDKFSVLKGIKKVRMLPTIQLFKIGVKLDMVDEKKHDIAPSEEKKEIKNIKFVPSEEDKEFIRELQKDMEITDRPFLNSAKKLGLTEEQLFEKMKYYESIGVMRRFAAILRHREVGFTANGMIVWNVPNNKILEVGTKLGAFPQVSHCYQRPTYPDWPYSVFSMIHCKSEDEAEEMAKTIQNQIHVDDYKILFSTREFKKTRVEYFVESSFSLEETIPIS</sequence>
<evidence type="ECO:0000256" key="3">
    <source>
        <dbReference type="ARBA" id="ARBA00023457"/>
    </source>
</evidence>
<name>S2E4A7_9ARCH</name>
<organism evidence="8 9">
    <name type="scientific">Candidatus Nitrosarchaeum limnium BG20</name>
    <dbReference type="NCBI Taxonomy" id="859192"/>
    <lineage>
        <taxon>Archaea</taxon>
        <taxon>Nitrososphaerota</taxon>
        <taxon>Nitrososphaeria</taxon>
        <taxon>Nitrosopumilales</taxon>
        <taxon>Nitrosopumilaceae</taxon>
        <taxon>Nitrosarchaeum</taxon>
    </lineage>
</organism>
<comment type="similarity">
    <text evidence="3">Belongs to the Ahb/Nir family.</text>
</comment>
<dbReference type="InterPro" id="IPR050684">
    <property type="entry name" value="HTH-Siroheme_Decarb"/>
</dbReference>
<dbReference type="Proteomes" id="UP000014065">
    <property type="component" value="Unassembled WGS sequence"/>
</dbReference>
<feature type="domain" description="Siroheme decarboxylase AsnC-like ligand binding" evidence="6">
    <location>
        <begin position="73"/>
        <end position="153"/>
    </location>
</feature>
<dbReference type="Pfam" id="PF17805">
    <property type="entry name" value="AsnC_trans_reg2"/>
    <property type="match status" value="2"/>
</dbReference>
<keyword evidence="9" id="KW-1185">Reference proteome</keyword>
<dbReference type="PANTHER" id="PTHR43413:SF1">
    <property type="entry name" value="SIROHEME DECARBOXYLASE NIRL SUBUNIT"/>
    <property type="match status" value="1"/>
</dbReference>
<comment type="catalytic activity">
    <reaction evidence="5">
        <text>siroheme + 2 H(+) = 12,18-didecarboxysiroheme + 2 CO2</text>
        <dbReference type="Rhea" id="RHEA:19093"/>
        <dbReference type="ChEBI" id="CHEBI:15378"/>
        <dbReference type="ChEBI" id="CHEBI:16526"/>
        <dbReference type="ChEBI" id="CHEBI:60052"/>
        <dbReference type="ChEBI" id="CHEBI:140497"/>
        <dbReference type="EC" id="4.1.1.111"/>
    </reaction>
</comment>
<comment type="pathway">
    <text evidence="2">Porphyrin-containing compound metabolism.</text>
</comment>
<dbReference type="Gene3D" id="3.30.70.3460">
    <property type="match status" value="2"/>
</dbReference>
<dbReference type="PATRIC" id="fig|859192.6.peg.2292"/>
<evidence type="ECO:0000256" key="5">
    <source>
        <dbReference type="ARBA" id="ARBA00048470"/>
    </source>
</evidence>
<protein>
    <recommendedName>
        <fullName evidence="4">siroheme decarboxylase</fullName>
        <ecNumber evidence="4">4.1.1.111</ecNumber>
    </recommendedName>
</protein>
<evidence type="ECO:0000259" key="7">
    <source>
        <dbReference type="Pfam" id="PF22451"/>
    </source>
</evidence>
<feature type="domain" description="Siroheme decarboxylase NirL-like HTH" evidence="7">
    <location>
        <begin position="188"/>
        <end position="234"/>
    </location>
</feature>
<dbReference type="GO" id="GO:0016829">
    <property type="term" value="F:lyase activity"/>
    <property type="evidence" value="ECO:0007669"/>
    <property type="project" value="UniProtKB-KW"/>
</dbReference>
<dbReference type="InterPro" id="IPR040523">
    <property type="entry name" value="AsnC_trans_reg2"/>
</dbReference>
<comment type="caution">
    <text evidence="8">The sequence shown here is derived from an EMBL/GenBank/DDBJ whole genome shotgun (WGS) entry which is preliminary data.</text>
</comment>
<evidence type="ECO:0000256" key="2">
    <source>
        <dbReference type="ARBA" id="ARBA00023444"/>
    </source>
</evidence>
<keyword evidence="1" id="KW-0456">Lyase</keyword>
<dbReference type="EC" id="4.1.1.111" evidence="4"/>
<feature type="domain" description="Siroheme decarboxylase NirL-like HTH" evidence="7">
    <location>
        <begin position="17"/>
        <end position="63"/>
    </location>
</feature>
<feature type="domain" description="Siroheme decarboxylase AsnC-like ligand binding" evidence="6">
    <location>
        <begin position="245"/>
        <end position="329"/>
    </location>
</feature>
<evidence type="ECO:0000256" key="4">
    <source>
        <dbReference type="ARBA" id="ARBA00023471"/>
    </source>
</evidence>
<dbReference type="EMBL" id="AHJG01000317">
    <property type="protein sequence ID" value="EPA04366.1"/>
    <property type="molecule type" value="Genomic_DNA"/>
</dbReference>
<dbReference type="InterPro" id="IPR019885">
    <property type="entry name" value="Tscrpt_reg_HTH_AsnC-type_CS"/>
</dbReference>
<dbReference type="Pfam" id="PF22451">
    <property type="entry name" value="NirdL-like_HTH"/>
    <property type="match status" value="2"/>
</dbReference>